<protein>
    <submittedName>
        <fullName evidence="3">Xylanase/chitin deacetylase</fullName>
    </submittedName>
</protein>
<gene>
    <name evidence="3" type="ORF">C476_14723</name>
</gene>
<sequence>MDDGAHNVIMSDSQIQALADDPLFALGNHTSTHPNLKTVTDENQRREEIVGGKQAIEDRFGVTVDRFAYPYGKFDDTAARIVAETHDIAVASEPSLIGLDRDAYRLPRIDGCQPASVLCFEMSDISHRLRMLMRRIG</sequence>
<keyword evidence="1" id="KW-0732">Signal</keyword>
<dbReference type="GO" id="GO:0016798">
    <property type="term" value="F:hydrolase activity, acting on glycosyl bonds"/>
    <property type="evidence" value="ECO:0007669"/>
    <property type="project" value="UniProtKB-KW"/>
</dbReference>
<dbReference type="PROSITE" id="PS51677">
    <property type="entry name" value="NODB"/>
    <property type="match status" value="1"/>
</dbReference>
<name>M0C3B9_9EURY</name>
<keyword evidence="3" id="KW-0119">Carbohydrate metabolism</keyword>
<dbReference type="CDD" id="cd10918">
    <property type="entry name" value="CE4_NodB_like_5s_6s"/>
    <property type="match status" value="1"/>
</dbReference>
<dbReference type="GO" id="GO:0016810">
    <property type="term" value="F:hydrolase activity, acting on carbon-nitrogen (but not peptide) bonds"/>
    <property type="evidence" value="ECO:0007669"/>
    <property type="project" value="InterPro"/>
</dbReference>
<reference evidence="3 4" key="1">
    <citation type="journal article" date="2014" name="PLoS Genet.">
        <title>Phylogenetically driven sequencing of extremely halophilic archaea reveals strategies for static and dynamic osmo-response.</title>
        <authorList>
            <person name="Becker E.A."/>
            <person name="Seitzer P.M."/>
            <person name="Tritt A."/>
            <person name="Larsen D."/>
            <person name="Krusor M."/>
            <person name="Yao A.I."/>
            <person name="Wu D."/>
            <person name="Madern D."/>
            <person name="Eisen J.A."/>
            <person name="Darling A.E."/>
            <person name="Facciotti M.T."/>
        </authorList>
    </citation>
    <scope>NUCLEOTIDE SEQUENCE [LARGE SCALE GENOMIC DNA]</scope>
    <source>
        <strain evidence="3 4">JCM 13563</strain>
    </source>
</reference>
<dbReference type="PATRIC" id="fig|1230457.4.peg.2958"/>
<dbReference type="SUPFAM" id="SSF88713">
    <property type="entry name" value="Glycoside hydrolase/deacetylase"/>
    <property type="match status" value="1"/>
</dbReference>
<accession>M0C3B9</accession>
<dbReference type="Pfam" id="PF01522">
    <property type="entry name" value="Polysacc_deac_1"/>
    <property type="match status" value="1"/>
</dbReference>
<dbReference type="PANTHER" id="PTHR34216">
    <property type="match status" value="1"/>
</dbReference>
<feature type="domain" description="NodB homology" evidence="2">
    <location>
        <begin position="1"/>
        <end position="137"/>
    </location>
</feature>
<dbReference type="InterPro" id="IPR002509">
    <property type="entry name" value="NODB_dom"/>
</dbReference>
<dbReference type="InterPro" id="IPR011330">
    <property type="entry name" value="Glyco_hydro/deAcase_b/a-brl"/>
</dbReference>
<proteinExistence type="predicted"/>
<evidence type="ECO:0000313" key="4">
    <source>
        <dbReference type="Proteomes" id="UP000011615"/>
    </source>
</evidence>
<dbReference type="EMBL" id="AOIT01000056">
    <property type="protein sequence ID" value="ELZ17695.1"/>
    <property type="molecule type" value="Genomic_DNA"/>
</dbReference>
<dbReference type="Proteomes" id="UP000011615">
    <property type="component" value="Unassembled WGS sequence"/>
</dbReference>
<evidence type="ECO:0000313" key="3">
    <source>
        <dbReference type="EMBL" id="ELZ17695.1"/>
    </source>
</evidence>
<evidence type="ECO:0000259" key="2">
    <source>
        <dbReference type="PROSITE" id="PS51677"/>
    </source>
</evidence>
<dbReference type="eggNOG" id="arCOG02878">
    <property type="taxonomic scope" value="Archaea"/>
</dbReference>
<organism evidence="3 4">
    <name type="scientific">Natrinema limicola JCM 13563</name>
    <dbReference type="NCBI Taxonomy" id="1230457"/>
    <lineage>
        <taxon>Archaea</taxon>
        <taxon>Methanobacteriati</taxon>
        <taxon>Methanobacteriota</taxon>
        <taxon>Stenosarchaea group</taxon>
        <taxon>Halobacteria</taxon>
        <taxon>Halobacteriales</taxon>
        <taxon>Natrialbaceae</taxon>
        <taxon>Natrinema</taxon>
    </lineage>
</organism>
<dbReference type="STRING" id="1230457.C476_14723"/>
<keyword evidence="3" id="KW-0624">Polysaccharide degradation</keyword>
<comment type="caution">
    <text evidence="3">The sequence shown here is derived from an EMBL/GenBank/DDBJ whole genome shotgun (WGS) entry which is preliminary data.</text>
</comment>
<keyword evidence="3" id="KW-0858">Xylan degradation</keyword>
<keyword evidence="3" id="KW-0326">Glycosidase</keyword>
<evidence type="ECO:0000256" key="1">
    <source>
        <dbReference type="ARBA" id="ARBA00022729"/>
    </source>
</evidence>
<dbReference type="GO" id="GO:0045493">
    <property type="term" value="P:xylan catabolic process"/>
    <property type="evidence" value="ECO:0007669"/>
    <property type="project" value="UniProtKB-KW"/>
</dbReference>
<keyword evidence="3" id="KW-0378">Hydrolase</keyword>
<dbReference type="InterPro" id="IPR051398">
    <property type="entry name" value="Polysacch_Deacetylase"/>
</dbReference>
<keyword evidence="4" id="KW-1185">Reference proteome</keyword>
<dbReference type="AlphaFoldDB" id="M0C3B9"/>
<dbReference type="Gene3D" id="3.20.20.370">
    <property type="entry name" value="Glycoside hydrolase/deacetylase"/>
    <property type="match status" value="1"/>
</dbReference>
<dbReference type="PANTHER" id="PTHR34216:SF7">
    <property type="entry name" value="POLY-BETA-1,6-N-ACETYL-D-GLUCOSAMINE N-DEACETYLASE"/>
    <property type="match status" value="1"/>
</dbReference>